<proteinExistence type="predicted"/>
<dbReference type="RefSeq" id="WP_179646072.1">
    <property type="nucleotide sequence ID" value="NZ_BAAAYY010000044.1"/>
</dbReference>
<dbReference type="Gene3D" id="3.40.1580.10">
    <property type="entry name" value="SMI1/KNR4-like"/>
    <property type="match status" value="1"/>
</dbReference>
<keyword evidence="3" id="KW-1185">Reference proteome</keyword>
<evidence type="ECO:0000259" key="1">
    <source>
        <dbReference type="SMART" id="SM00860"/>
    </source>
</evidence>
<gene>
    <name evidence="2" type="ORF">HDA32_005738</name>
</gene>
<dbReference type="InterPro" id="IPR037883">
    <property type="entry name" value="Knr4/Smi1-like_sf"/>
</dbReference>
<protein>
    <recommendedName>
        <fullName evidence="1">Knr4/Smi1-like domain-containing protein</fullName>
    </recommendedName>
</protein>
<evidence type="ECO:0000313" key="3">
    <source>
        <dbReference type="Proteomes" id="UP000589036"/>
    </source>
</evidence>
<organism evidence="2 3">
    <name type="scientific">Spinactinospora alkalitolerans</name>
    <dbReference type="NCBI Taxonomy" id="687207"/>
    <lineage>
        <taxon>Bacteria</taxon>
        <taxon>Bacillati</taxon>
        <taxon>Actinomycetota</taxon>
        <taxon>Actinomycetes</taxon>
        <taxon>Streptosporangiales</taxon>
        <taxon>Nocardiopsidaceae</taxon>
        <taxon>Spinactinospora</taxon>
    </lineage>
</organism>
<dbReference type="Proteomes" id="UP000589036">
    <property type="component" value="Unassembled WGS sequence"/>
</dbReference>
<reference evidence="2 3" key="1">
    <citation type="submission" date="2020-07" db="EMBL/GenBank/DDBJ databases">
        <title>Sequencing the genomes of 1000 actinobacteria strains.</title>
        <authorList>
            <person name="Klenk H.-P."/>
        </authorList>
    </citation>
    <scope>NUCLEOTIDE SEQUENCE [LARGE SCALE GENOMIC DNA]</scope>
    <source>
        <strain evidence="2 3">CXB654</strain>
    </source>
</reference>
<feature type="domain" description="Knr4/Smi1-like" evidence="1">
    <location>
        <begin position="41"/>
        <end position="205"/>
    </location>
</feature>
<sequence>MDMMWTGVRERVLALRTAPGAHRVFGASVGRFGHRFTLRPPLTEAELLETEEALGVRLPEEYRGFLLEVAAAGAGPDYGVLPLTRPKEGGAASAEHLRRPFRPVHVQELTTAHQAGKPLRRTYADPDEYVRDYHAWDERDDELFDALDEGSLRVSEHGCGYFTLLAVTGPERGTMWADVRATDEGAVPFRRPGKERMTFAEWYLRWLARAETRARGEAETATGSAAAP</sequence>
<comment type="caution">
    <text evidence="2">The sequence shown here is derived from an EMBL/GenBank/DDBJ whole genome shotgun (WGS) entry which is preliminary data.</text>
</comment>
<evidence type="ECO:0000313" key="2">
    <source>
        <dbReference type="EMBL" id="NYE50618.1"/>
    </source>
</evidence>
<dbReference type="AlphaFoldDB" id="A0A852U315"/>
<dbReference type="InterPro" id="IPR018958">
    <property type="entry name" value="Knr4/Smi1-like_dom"/>
</dbReference>
<dbReference type="SMART" id="SM00860">
    <property type="entry name" value="SMI1_KNR4"/>
    <property type="match status" value="1"/>
</dbReference>
<dbReference type="SUPFAM" id="SSF160631">
    <property type="entry name" value="SMI1/KNR4-like"/>
    <property type="match status" value="1"/>
</dbReference>
<accession>A0A852U315</accession>
<dbReference type="EMBL" id="JACCCC010000001">
    <property type="protein sequence ID" value="NYE50618.1"/>
    <property type="molecule type" value="Genomic_DNA"/>
</dbReference>
<dbReference type="Pfam" id="PF09346">
    <property type="entry name" value="SMI1_KNR4"/>
    <property type="match status" value="1"/>
</dbReference>
<name>A0A852U315_9ACTN</name>